<proteinExistence type="predicted"/>
<dbReference type="SUPFAM" id="SSF117281">
    <property type="entry name" value="Kelch motif"/>
    <property type="match status" value="1"/>
</dbReference>
<feature type="non-terminal residue" evidence="3">
    <location>
        <position position="1"/>
    </location>
</feature>
<reference evidence="3 4" key="1">
    <citation type="submission" date="2021-06" db="EMBL/GenBank/DDBJ databases">
        <authorList>
            <person name="Kallberg Y."/>
            <person name="Tangrot J."/>
            <person name="Rosling A."/>
        </authorList>
    </citation>
    <scope>NUCLEOTIDE SEQUENCE [LARGE SCALE GENOMIC DNA]</scope>
    <source>
        <strain evidence="3 4">120-4 pot B 10/14</strain>
    </source>
</reference>
<sequence>ASQQFNINLLPWKDITFTGDLRISGASACSGRNNNYLFIFSESTWSLSNASNAPPTIWSYCAITLLDETILYIGGMFYDVSNDTDTLLPLNSLPLYDSTSDTWKSLDTYDPTPPSRRAFSAVLTSDKRIIIFGGLDENFSALGDLWILDIATKQWSTVNISNPNGLTLSSHTATLVDNYDCGYNITNDSSTIYMLDVSRRDFYTWVTEFIPI</sequence>
<evidence type="ECO:0000256" key="1">
    <source>
        <dbReference type="ARBA" id="ARBA00022441"/>
    </source>
</evidence>
<name>A0ABN7VYY5_GIGMA</name>
<dbReference type="PANTHER" id="PTHR46093">
    <property type="entry name" value="ACYL-COA-BINDING DOMAIN-CONTAINING PROTEIN 5"/>
    <property type="match status" value="1"/>
</dbReference>
<keyword evidence="4" id="KW-1185">Reference proteome</keyword>
<dbReference type="Pfam" id="PF24681">
    <property type="entry name" value="Kelch_KLHDC2_KLHL20_DRC7"/>
    <property type="match status" value="1"/>
</dbReference>
<evidence type="ECO:0000313" key="4">
    <source>
        <dbReference type="Proteomes" id="UP000789901"/>
    </source>
</evidence>
<dbReference type="EMBL" id="CAJVQB010026043">
    <property type="protein sequence ID" value="CAG8807748.1"/>
    <property type="molecule type" value="Genomic_DNA"/>
</dbReference>
<dbReference type="Gene3D" id="2.120.10.80">
    <property type="entry name" value="Kelch-type beta propeller"/>
    <property type="match status" value="1"/>
</dbReference>
<keyword evidence="2" id="KW-0677">Repeat</keyword>
<keyword evidence="1" id="KW-0880">Kelch repeat</keyword>
<evidence type="ECO:0000256" key="2">
    <source>
        <dbReference type="ARBA" id="ARBA00022737"/>
    </source>
</evidence>
<comment type="caution">
    <text evidence="3">The sequence shown here is derived from an EMBL/GenBank/DDBJ whole genome shotgun (WGS) entry which is preliminary data.</text>
</comment>
<accession>A0ABN7VYY5</accession>
<dbReference type="InterPro" id="IPR015915">
    <property type="entry name" value="Kelch-typ_b-propeller"/>
</dbReference>
<evidence type="ECO:0000313" key="3">
    <source>
        <dbReference type="EMBL" id="CAG8807748.1"/>
    </source>
</evidence>
<organism evidence="3 4">
    <name type="scientific">Gigaspora margarita</name>
    <dbReference type="NCBI Taxonomy" id="4874"/>
    <lineage>
        <taxon>Eukaryota</taxon>
        <taxon>Fungi</taxon>
        <taxon>Fungi incertae sedis</taxon>
        <taxon>Mucoromycota</taxon>
        <taxon>Glomeromycotina</taxon>
        <taxon>Glomeromycetes</taxon>
        <taxon>Diversisporales</taxon>
        <taxon>Gigasporaceae</taxon>
        <taxon>Gigaspora</taxon>
    </lineage>
</organism>
<dbReference type="Proteomes" id="UP000789901">
    <property type="component" value="Unassembled WGS sequence"/>
</dbReference>
<protein>
    <submittedName>
        <fullName evidence="3">4256_t:CDS:1</fullName>
    </submittedName>
</protein>
<dbReference type="PANTHER" id="PTHR46093:SF18">
    <property type="entry name" value="FIBRONECTIN TYPE-III DOMAIN-CONTAINING PROTEIN"/>
    <property type="match status" value="1"/>
</dbReference>
<gene>
    <name evidence="3" type="ORF">GMARGA_LOCUS24562</name>
</gene>